<evidence type="ECO:0000313" key="1">
    <source>
        <dbReference type="EMBL" id="RYR58614.1"/>
    </source>
</evidence>
<dbReference type="EMBL" id="SDMP01000005">
    <property type="protein sequence ID" value="RYR58614.1"/>
    <property type="molecule type" value="Genomic_DNA"/>
</dbReference>
<comment type="caution">
    <text evidence="1">The sequence shown here is derived from an EMBL/GenBank/DDBJ whole genome shotgun (WGS) entry which is preliminary data.</text>
</comment>
<evidence type="ECO:0000313" key="2">
    <source>
        <dbReference type="Proteomes" id="UP000289738"/>
    </source>
</evidence>
<organism evidence="1 2">
    <name type="scientific">Arachis hypogaea</name>
    <name type="common">Peanut</name>
    <dbReference type="NCBI Taxonomy" id="3818"/>
    <lineage>
        <taxon>Eukaryota</taxon>
        <taxon>Viridiplantae</taxon>
        <taxon>Streptophyta</taxon>
        <taxon>Embryophyta</taxon>
        <taxon>Tracheophyta</taxon>
        <taxon>Spermatophyta</taxon>
        <taxon>Magnoliopsida</taxon>
        <taxon>eudicotyledons</taxon>
        <taxon>Gunneridae</taxon>
        <taxon>Pentapetalae</taxon>
        <taxon>rosids</taxon>
        <taxon>fabids</taxon>
        <taxon>Fabales</taxon>
        <taxon>Fabaceae</taxon>
        <taxon>Papilionoideae</taxon>
        <taxon>50 kb inversion clade</taxon>
        <taxon>dalbergioids sensu lato</taxon>
        <taxon>Dalbergieae</taxon>
        <taxon>Pterocarpus clade</taxon>
        <taxon>Arachis</taxon>
    </lineage>
</organism>
<dbReference type="PANTHER" id="PTHR16255:SF16">
    <property type="entry name" value="PROTEIN RETARDED ROOT GROWTH, MITOCHONDRIAL"/>
    <property type="match status" value="1"/>
</dbReference>
<dbReference type="PANTHER" id="PTHR16255">
    <property type="entry name" value="REQUIRED FOR MEIOTIC NUCLEAR DIVISION PROTEIN 1 HOMOLOG"/>
    <property type="match status" value="1"/>
</dbReference>
<sequence>MGGRWRTVSLLFNRITSSSSLFKPRFPPPLSTNNRFLSFAASSAIPCSFDPDPTFGYEAPQDDQTVKIPVKAYFLCTSINLKGIQADNMRNVVPPSSRSSSNYVALRFCDFNPDYKVRFSFSLSKSECCVYMQSSKPHFLILSFCLSTSYISFRNTLVLEYCTLYHLEAPP</sequence>
<dbReference type="InterPro" id="IPR051624">
    <property type="entry name" value="RMD1/Sad1-interacting"/>
</dbReference>
<dbReference type="Proteomes" id="UP000289738">
    <property type="component" value="Chromosome A05"/>
</dbReference>
<gene>
    <name evidence="1" type="ORF">Ahy_A05g024475</name>
</gene>
<name>A0A445D6J4_ARAHY</name>
<protein>
    <submittedName>
        <fullName evidence="1">Uncharacterized protein</fullName>
    </submittedName>
</protein>
<keyword evidence="2" id="KW-1185">Reference proteome</keyword>
<accession>A0A445D6J4</accession>
<proteinExistence type="predicted"/>
<dbReference type="AlphaFoldDB" id="A0A445D6J4"/>
<reference evidence="1 2" key="1">
    <citation type="submission" date="2019-01" db="EMBL/GenBank/DDBJ databases">
        <title>Sequencing of cultivated peanut Arachis hypogaea provides insights into genome evolution and oil improvement.</title>
        <authorList>
            <person name="Chen X."/>
        </authorList>
    </citation>
    <scope>NUCLEOTIDE SEQUENCE [LARGE SCALE GENOMIC DNA]</scope>
    <source>
        <strain evidence="2">cv. Fuhuasheng</strain>
        <tissue evidence="1">Leaves</tissue>
    </source>
</reference>